<comment type="similarity">
    <text evidence="4">Belongs to the copper transporter (Ctr) (TC 1.A.56) family. SLC31A subfamily.</text>
</comment>
<dbReference type="AlphaFoldDB" id="A0A0P1BJS0"/>
<dbReference type="PANTHER" id="PTHR12483">
    <property type="entry name" value="SOLUTE CARRIER FAMILY 31 COPPER TRANSPORTERS"/>
    <property type="match status" value="1"/>
</dbReference>
<dbReference type="OrthoDB" id="161814at2759"/>
<keyword evidence="4" id="KW-0813">Transport</keyword>
<dbReference type="GO" id="GO:0005375">
    <property type="term" value="F:copper ion transmembrane transporter activity"/>
    <property type="evidence" value="ECO:0007669"/>
    <property type="project" value="UniProtKB-UniRule"/>
</dbReference>
<keyword evidence="4" id="KW-0187">Copper transport</keyword>
<keyword evidence="4" id="KW-0406">Ion transport</keyword>
<evidence type="ECO:0000313" key="6">
    <source>
        <dbReference type="Proteomes" id="UP000054845"/>
    </source>
</evidence>
<name>A0A0P1BJS0_9BASI</name>
<dbReference type="InterPro" id="IPR007274">
    <property type="entry name" value="Cop_transporter"/>
</dbReference>
<organism evidence="5 6">
    <name type="scientific">Ceraceosorus bombacis</name>
    <dbReference type="NCBI Taxonomy" id="401625"/>
    <lineage>
        <taxon>Eukaryota</taxon>
        <taxon>Fungi</taxon>
        <taxon>Dikarya</taxon>
        <taxon>Basidiomycota</taxon>
        <taxon>Ustilaginomycotina</taxon>
        <taxon>Exobasidiomycetes</taxon>
        <taxon>Ceraceosorales</taxon>
        <taxon>Ceraceosoraceae</taxon>
        <taxon>Ceraceosorus</taxon>
    </lineage>
</organism>
<protein>
    <recommendedName>
        <fullName evidence="4">Copper transport protein</fullName>
    </recommendedName>
</protein>
<dbReference type="PANTHER" id="PTHR12483:SF79">
    <property type="entry name" value="COPPER TRANSPORT PROTEIN"/>
    <property type="match status" value="1"/>
</dbReference>
<evidence type="ECO:0000256" key="1">
    <source>
        <dbReference type="ARBA" id="ARBA00022692"/>
    </source>
</evidence>
<dbReference type="Pfam" id="PF04145">
    <property type="entry name" value="Ctr"/>
    <property type="match status" value="1"/>
</dbReference>
<dbReference type="STRING" id="401625.A0A0P1BJS0"/>
<sequence>MAATCIGVAFLVVLLEFTRRLGKEYDLLIRRQWAARALQLSRINSSRTSTEDAAAAAGPITIKFRATPLQQLIRALLHATTFAAAYIVMLLAMYFNGFIILSIILGAGLGKLICDWETLQITLDQADIAKEDRAATTCEDPTVCCG</sequence>
<keyword evidence="3 4" id="KW-0472">Membrane</keyword>
<feature type="transmembrane region" description="Helical" evidence="4">
    <location>
        <begin position="83"/>
        <end position="109"/>
    </location>
</feature>
<comment type="subcellular location">
    <subcellularLocation>
        <location evidence="4">Membrane</location>
        <topology evidence="4">Multi-pass membrane protein</topology>
    </subcellularLocation>
</comment>
<keyword evidence="6" id="KW-1185">Reference proteome</keyword>
<dbReference type="GO" id="GO:0016020">
    <property type="term" value="C:membrane"/>
    <property type="evidence" value="ECO:0007669"/>
    <property type="project" value="UniProtKB-SubCell"/>
</dbReference>
<proteinExistence type="inferred from homology"/>
<keyword evidence="1 4" id="KW-0812">Transmembrane</keyword>
<evidence type="ECO:0000313" key="5">
    <source>
        <dbReference type="EMBL" id="CEH15985.1"/>
    </source>
</evidence>
<keyword evidence="2 4" id="KW-1133">Transmembrane helix</keyword>
<evidence type="ECO:0000256" key="3">
    <source>
        <dbReference type="ARBA" id="ARBA00023136"/>
    </source>
</evidence>
<accession>A0A0P1BJS0</accession>
<evidence type="ECO:0000256" key="2">
    <source>
        <dbReference type="ARBA" id="ARBA00022989"/>
    </source>
</evidence>
<keyword evidence="4" id="KW-0186">Copper</keyword>
<dbReference type="EMBL" id="CCYA01000273">
    <property type="protein sequence ID" value="CEH15985.1"/>
    <property type="molecule type" value="Genomic_DNA"/>
</dbReference>
<evidence type="ECO:0000256" key="4">
    <source>
        <dbReference type="RuleBase" id="RU367022"/>
    </source>
</evidence>
<dbReference type="Proteomes" id="UP000054845">
    <property type="component" value="Unassembled WGS sequence"/>
</dbReference>
<reference evidence="6" key="1">
    <citation type="submission" date="2014-09" db="EMBL/GenBank/DDBJ databases">
        <authorList>
            <person name="Sharma Rahul"/>
            <person name="Thines Marco"/>
        </authorList>
    </citation>
    <scope>NUCLEOTIDE SEQUENCE [LARGE SCALE GENOMIC DNA]</scope>
</reference>